<accession>A0AB39KTX5</accession>
<evidence type="ECO:0000256" key="1">
    <source>
        <dbReference type="SAM" id="Phobius"/>
    </source>
</evidence>
<feature type="transmembrane region" description="Helical" evidence="1">
    <location>
        <begin position="12"/>
        <end position="32"/>
    </location>
</feature>
<name>A0AB39KTX5_9CAUL</name>
<keyword evidence="1" id="KW-1133">Transmembrane helix</keyword>
<protein>
    <recommendedName>
        <fullName evidence="3">Rod shape-determining protein MreD</fullName>
    </recommendedName>
</protein>
<evidence type="ECO:0000313" key="2">
    <source>
        <dbReference type="EMBL" id="XDO97042.1"/>
    </source>
</evidence>
<keyword evidence="1" id="KW-0472">Membrane</keyword>
<feature type="transmembrane region" description="Helical" evidence="1">
    <location>
        <begin position="110"/>
        <end position="130"/>
    </location>
</feature>
<evidence type="ECO:0008006" key="3">
    <source>
        <dbReference type="Google" id="ProtNLM"/>
    </source>
</evidence>
<feature type="transmembrane region" description="Helical" evidence="1">
    <location>
        <begin position="44"/>
        <end position="68"/>
    </location>
</feature>
<proteinExistence type="predicted"/>
<feature type="transmembrane region" description="Helical" evidence="1">
    <location>
        <begin position="80"/>
        <end position="98"/>
    </location>
</feature>
<dbReference type="AlphaFoldDB" id="A0AB39KTX5"/>
<reference evidence="2" key="1">
    <citation type="submission" date="2024-06" db="EMBL/GenBank/DDBJ databases">
        <title>Caulobacter inopinatus, sp. nov.</title>
        <authorList>
            <person name="Donachie S.P."/>
        </authorList>
    </citation>
    <scope>NUCLEOTIDE SEQUENCE</scope>
    <source>
        <strain evidence="2">73W</strain>
    </source>
</reference>
<dbReference type="RefSeq" id="WP_369059997.1">
    <property type="nucleotide sequence ID" value="NZ_CP158375.1"/>
</dbReference>
<feature type="transmembrane region" description="Helical" evidence="1">
    <location>
        <begin position="142"/>
        <end position="160"/>
    </location>
</feature>
<organism evidence="2">
    <name type="scientific">Caulobacter sp. 73W</name>
    <dbReference type="NCBI Taxonomy" id="3161137"/>
    <lineage>
        <taxon>Bacteria</taxon>
        <taxon>Pseudomonadati</taxon>
        <taxon>Pseudomonadota</taxon>
        <taxon>Alphaproteobacteria</taxon>
        <taxon>Caulobacterales</taxon>
        <taxon>Caulobacteraceae</taxon>
        <taxon>Caulobacter</taxon>
    </lineage>
</organism>
<keyword evidence="1" id="KW-0812">Transmembrane</keyword>
<gene>
    <name evidence="2" type="ORF">ABOZ73_01035</name>
</gene>
<dbReference type="EMBL" id="CP158375">
    <property type="protein sequence ID" value="XDO97042.1"/>
    <property type="molecule type" value="Genomic_DNA"/>
</dbReference>
<sequence length="170" mass="18739">MRRAAAGLNPVQWLAVPMLICIVAAILFAMPARAFGFQMPEPMWALVPAFAWGVIRPSVLAPFALLILGLFFDGFWGGPIGLWALALLIVYAVVIGLRNILSGQSGLMMFLWYAGCIALAMAVGYAFMIFGELGRPGPVPVFWQFLITVALYPAAAWLIERFEDQDVRFR</sequence>